<comment type="caution">
    <text evidence="2">The sequence shown here is derived from an EMBL/GenBank/DDBJ whole genome shotgun (WGS) entry which is preliminary data.</text>
</comment>
<feature type="compositionally biased region" description="Basic and acidic residues" evidence="1">
    <location>
        <begin position="20"/>
        <end position="70"/>
    </location>
</feature>
<accession>A0AAV7LJ06</accession>
<evidence type="ECO:0000313" key="2">
    <source>
        <dbReference type="EMBL" id="KAJ1090479.1"/>
    </source>
</evidence>
<keyword evidence="3" id="KW-1185">Reference proteome</keyword>
<dbReference type="EMBL" id="JANPWB010000015">
    <property type="protein sequence ID" value="KAJ1090479.1"/>
    <property type="molecule type" value="Genomic_DNA"/>
</dbReference>
<name>A0AAV7LJ06_PLEWA</name>
<proteinExistence type="predicted"/>
<protein>
    <submittedName>
        <fullName evidence="2">Uncharacterized protein</fullName>
    </submittedName>
</protein>
<dbReference type="AlphaFoldDB" id="A0AAV7LJ06"/>
<reference evidence="2" key="1">
    <citation type="journal article" date="2022" name="bioRxiv">
        <title>Sequencing and chromosome-scale assembly of the giantPleurodeles waltlgenome.</title>
        <authorList>
            <person name="Brown T."/>
            <person name="Elewa A."/>
            <person name="Iarovenko S."/>
            <person name="Subramanian E."/>
            <person name="Araus A.J."/>
            <person name="Petzold A."/>
            <person name="Susuki M."/>
            <person name="Suzuki K.-i.T."/>
            <person name="Hayashi T."/>
            <person name="Toyoda A."/>
            <person name="Oliveira C."/>
            <person name="Osipova E."/>
            <person name="Leigh N.D."/>
            <person name="Simon A."/>
            <person name="Yun M.H."/>
        </authorList>
    </citation>
    <scope>NUCLEOTIDE SEQUENCE</scope>
    <source>
        <strain evidence="2">20211129_DDA</strain>
        <tissue evidence="2">Liver</tissue>
    </source>
</reference>
<organism evidence="2 3">
    <name type="scientific">Pleurodeles waltl</name>
    <name type="common">Iberian ribbed newt</name>
    <dbReference type="NCBI Taxonomy" id="8319"/>
    <lineage>
        <taxon>Eukaryota</taxon>
        <taxon>Metazoa</taxon>
        <taxon>Chordata</taxon>
        <taxon>Craniata</taxon>
        <taxon>Vertebrata</taxon>
        <taxon>Euteleostomi</taxon>
        <taxon>Amphibia</taxon>
        <taxon>Batrachia</taxon>
        <taxon>Caudata</taxon>
        <taxon>Salamandroidea</taxon>
        <taxon>Salamandridae</taxon>
        <taxon>Pleurodelinae</taxon>
        <taxon>Pleurodeles</taxon>
    </lineage>
</organism>
<gene>
    <name evidence="2" type="ORF">NDU88_003611</name>
</gene>
<evidence type="ECO:0000256" key="1">
    <source>
        <dbReference type="SAM" id="MobiDB-lite"/>
    </source>
</evidence>
<dbReference type="Proteomes" id="UP001066276">
    <property type="component" value="Chromosome 11"/>
</dbReference>
<feature type="region of interest" description="Disordered" evidence="1">
    <location>
        <begin position="1"/>
        <end position="95"/>
    </location>
</feature>
<evidence type="ECO:0000313" key="3">
    <source>
        <dbReference type="Proteomes" id="UP001066276"/>
    </source>
</evidence>
<sequence length="95" mass="11051">MSISPDFRVDWVGLTGQKVNTEEVKARDSRKPEGARSEESHRGREARWADKHEERCREERGEEEKKETGGEKLPYPRPLDERTRHVPGGPWLSQI</sequence>